<dbReference type="PANTHER" id="PTHR19959">
    <property type="entry name" value="KINESIN LIGHT CHAIN"/>
    <property type="match status" value="1"/>
</dbReference>
<dbReference type="InterPro" id="IPR011990">
    <property type="entry name" value="TPR-like_helical_dom_sf"/>
</dbReference>
<feature type="compositionally biased region" description="Polar residues" evidence="2">
    <location>
        <begin position="841"/>
        <end position="865"/>
    </location>
</feature>
<dbReference type="SMART" id="SM00028">
    <property type="entry name" value="TPR"/>
    <property type="match status" value="10"/>
</dbReference>
<feature type="compositionally biased region" description="Polar residues" evidence="2">
    <location>
        <begin position="253"/>
        <end position="264"/>
    </location>
</feature>
<sequence>MAACAEKLCSEEEPSEEEEYREDYFTIDLSTGQMINEKDSVIEDRIQACCDSIQTQSDPTEKENNLKEVLKTMQRKDSSENIVIEIRPNVLAPSPPPMELKRSGSMENVSAKDYLVARANRKQKIKQKNLELQKSPDTEDVKYQFPTKSPILSKRTKHKRTNSDGILKNQEINSHGYCMDIAKENSIENVCVQGEKSCTEPGNDLTKNKQEYGLAKCESVTGVNILDTNVVSENETHLVASHEARLLTNNDHQPNVQAETNNNTEDLRESETVHKNETLSTQVSVHGNAYTSLEPNVDVNINTNEAINNEEVTPAAGDETCEPDTHEEDNFDSFNASDEDDGGNIQVTTFCMQKFDDDENDGDDDLDDLLQNVPLVDSDEDMFQADGNNQDKYLVKPACPQTFAQKDDSFSLASNDTCFERVPESENKVLEEGKVKKIEEAINTYEILGTLMEAGEVRPSTEQSTLLSTNNENEPSLEDQYTFSEEKTPSIKTTKAEDKLLNELSDKLGATEKYSDKNTGDFESIKEKSNDFRDKGDTECCVLKGKPQKESDSKNLSLKASLETSAFTKPPESYISYKYPDDQICAGEQLICNTLVINDPKETTNLESQSLVTWEVQTLESIEEEKPTENQSEYLETNLDEEIPHETLLTENQFKNISIPFVSTENDPSIIAQTPDVGTGCSSVALSTGKHHETQKQKQEEIESSDIICSKIEQHSNDSCEIMSPECNTIQHSEQNLTKDTTNICQFFLHAASLEFVNSERLKTVTNEEVLSENINDVYTVDNSNEGIPELGDKTDPHTSPDPETIPDHNNICIIVLNPETESKGTGSDCLILQDNNHGTQETKLGSSNSSEDVSEQDSSGTSKFRSVENSFETEEEESFEMVPLELCTSEITDNDSEKPPAVDLDAKKGESEFSVFKHDLLLKNLKLKSCIKTDSVTTDGDYEVEEIMRNEVINDSEEVFQPIATVAAEICDEFTTDDRKEAIFLDGSDTDMEEGGQTLGRLSDNYLSGCTSEDSVYEDAHDSSGEDYTTWDTFQRFPSTHGNSDETEVDEELSSSLKLNMVFPKETEEDGNNKEDMGTQQYKTVINLDLVENRSSVQTETTGLDEDQSHYGENRCVVSIDKTDSKTKLIPCTPPKEKLHCKSPCMMVVPWRKSTKTCPCVLNKKRLRATVKKYVKGQDQGNLVNHRKKLYDIIHSMNKRETITLPNASDFDNDMIWKLLKTLINPNEELFSQNELDSSASPPCSTEKEDLIKVFTYLHPSTNKTKFEFIPLKTPKKKTLPFNVKELFNKEVSKARKKKEVSRGLIFLKMITGKNKFIKEKKSSPEKKSNKEADVMVSSNILRLSSAKPKDQDATIKSPKAFQMSSSPLVLPKLTLIGRPGSSLPGTRSPKELLEEGLLSKKAIVVEDMSNDASPTLNSMLTSALEMLHTSRLDDAEKQLLQLYQRMQEKPEENTRILVQCLSNLSDICVRRSRMCRSNQMEWQWLVMHAIALLQYTVDICDSEKEASQDNQDVEWFQEYHQTIITKCKPLEDSFNRALYNCLKHEGRKFMDPYRSFSLPNTPTMPNRLGLFPLASSHQFYVNPGLNYKYSSSLNKEKKESVDDISVGLDWLSKFYRYCSDRMQTKNLGDIYNKLFKKRSRVDSLRCDDDMESVVSDSAGSLDWDHSDLQGIDEMESEQEDSPITEQSFALAVAECDMGSNGWDFFLNDRKNCKFTSVVQVASQNQNNDIEKLENRTVSKAKEHENDGKEKEIISPLHENSIKHTIAKSYARLAEKMLTEGEYDKAEVLFEQVLSIVEEIHDGTAGMLRFGANISKFLGTIKSKQGKTSEGLEYLNTALKTYRDLQDDASNFEIAVALLELGNGYSVGKNNDDGVYEDAIAAICEFFEKDLSDENMSSSTSSGKSDATNPRTVEEEQNIEEAIHCYKEALTLLDAYENEKQKDVVAKSTMRLGDCYFMQKDYDRALECYEKSLSLFHSSSTLGRENVIEHAHVMCMVGVCSFMLHMYPRAVSTFDLALHLIKYAYGLTSTFLHALLLSMMGITYYKMKNYHKCVTMCYQGFEIFCSIHGEKLPTLPKRKFWLVCQILYVMGNSYNILNLQQKAVKYLTVARTLMMACKMRERRQFMRVLQVLGDCYFAQYDYKTALQFYNEALEYGECESQVSFDEVFDPNAIGDNMTMHNQLVSKSAEAHISMQQYQNAVHYLEQAHDMQEDMGNDIKEDLIHTLTQLGQMHSTAGDVDGAIDSFNESLEVYREIHDGHLGKEMCATLGNLATMCYVKACLCEEIDRELEMILTTEQHFQDAMQLDLNPSVCVKYANFLYSQGNYDDAVMYLEDALNIEGVNEISDITYGGLEKVTLPDCLQDEVDCQEEVVLSPTVLARYLLILSHKALHQCEPAMRALIGLQKEVLERDIPIFYSVLGYAMMELSLFEEAMWCFSCAVDIESDYKLALDNYCLCLCISVFRTFIKGIEAICSHYKLPCYY</sequence>
<evidence type="ECO:0000313" key="4">
    <source>
        <dbReference type="Proteomes" id="UP000005408"/>
    </source>
</evidence>
<dbReference type="PROSITE" id="PS50005">
    <property type="entry name" value="TPR"/>
    <property type="match status" value="4"/>
</dbReference>
<organism evidence="3 4">
    <name type="scientific">Magallana gigas</name>
    <name type="common">Pacific oyster</name>
    <name type="synonym">Crassostrea gigas</name>
    <dbReference type="NCBI Taxonomy" id="29159"/>
    <lineage>
        <taxon>Eukaryota</taxon>
        <taxon>Metazoa</taxon>
        <taxon>Spiralia</taxon>
        <taxon>Lophotrochozoa</taxon>
        <taxon>Mollusca</taxon>
        <taxon>Bivalvia</taxon>
        <taxon>Autobranchia</taxon>
        <taxon>Pteriomorphia</taxon>
        <taxon>Ostreida</taxon>
        <taxon>Ostreoidea</taxon>
        <taxon>Ostreidae</taxon>
        <taxon>Magallana</taxon>
    </lineage>
</organism>
<evidence type="ECO:0000313" key="3">
    <source>
        <dbReference type="EnsemblMetazoa" id="G11935.2:cds"/>
    </source>
</evidence>
<feature type="repeat" description="TPR" evidence="1">
    <location>
        <begin position="1768"/>
        <end position="1801"/>
    </location>
</feature>
<feature type="region of interest" description="Disordered" evidence="2">
    <location>
        <begin position="460"/>
        <end position="489"/>
    </location>
</feature>
<dbReference type="Pfam" id="PF13424">
    <property type="entry name" value="TPR_12"/>
    <property type="match status" value="2"/>
</dbReference>
<keyword evidence="4" id="KW-1185">Reference proteome</keyword>
<feature type="region of interest" description="Disordered" evidence="2">
    <location>
        <begin position="781"/>
        <end position="808"/>
    </location>
</feature>
<dbReference type="Proteomes" id="UP000005408">
    <property type="component" value="Unassembled WGS sequence"/>
</dbReference>
<evidence type="ECO:0008006" key="5">
    <source>
        <dbReference type="Google" id="ProtNLM"/>
    </source>
</evidence>
<feature type="compositionally biased region" description="Basic and acidic residues" evidence="2">
    <location>
        <begin position="265"/>
        <end position="274"/>
    </location>
</feature>
<dbReference type="Gene3D" id="1.25.40.10">
    <property type="entry name" value="Tetratricopeptide repeat domain"/>
    <property type="match status" value="4"/>
</dbReference>
<evidence type="ECO:0000256" key="2">
    <source>
        <dbReference type="SAM" id="MobiDB-lite"/>
    </source>
</evidence>
<feature type="region of interest" description="Disordered" evidence="2">
    <location>
        <begin position="841"/>
        <end position="881"/>
    </location>
</feature>
<keyword evidence="1" id="KW-0802">TPR repeat</keyword>
<evidence type="ECO:0000256" key="1">
    <source>
        <dbReference type="PROSITE-ProRule" id="PRU00339"/>
    </source>
</evidence>
<reference evidence="3" key="1">
    <citation type="submission" date="2022-08" db="UniProtKB">
        <authorList>
            <consortium name="EnsemblMetazoa"/>
        </authorList>
    </citation>
    <scope>IDENTIFICATION</scope>
    <source>
        <strain evidence="3">05x7-T-G4-1.051#20</strain>
    </source>
</reference>
<dbReference type="SUPFAM" id="SSF48452">
    <property type="entry name" value="TPR-like"/>
    <property type="match status" value="4"/>
</dbReference>
<accession>A0A8W8I0I6</accession>
<feature type="repeat" description="TPR" evidence="1">
    <location>
        <begin position="2224"/>
        <end position="2257"/>
    </location>
</feature>
<dbReference type="InterPro" id="IPR019734">
    <property type="entry name" value="TPR_rpt"/>
</dbReference>
<feature type="compositionally biased region" description="Basic and acidic residues" evidence="2">
    <location>
        <begin position="791"/>
        <end position="801"/>
    </location>
</feature>
<feature type="compositionally biased region" description="Acidic residues" evidence="2">
    <location>
        <begin position="11"/>
        <end position="20"/>
    </location>
</feature>
<feature type="region of interest" description="Disordered" evidence="2">
    <location>
        <begin position="1894"/>
        <end position="1914"/>
    </location>
</feature>
<feature type="compositionally biased region" description="Polar residues" evidence="2">
    <location>
        <begin position="460"/>
        <end position="483"/>
    </location>
</feature>
<dbReference type="PANTHER" id="PTHR19959:SF119">
    <property type="entry name" value="FUNGAL LIPASE-LIKE DOMAIN-CONTAINING PROTEIN"/>
    <property type="match status" value="1"/>
</dbReference>
<feature type="region of interest" description="Disordered" evidence="2">
    <location>
        <begin position="253"/>
        <end position="274"/>
    </location>
</feature>
<feature type="repeat" description="TPR" evidence="1">
    <location>
        <begin position="2127"/>
        <end position="2160"/>
    </location>
</feature>
<protein>
    <recommendedName>
        <fullName evidence="5">Tetratricopeptide repeat protein 28</fullName>
    </recommendedName>
</protein>
<name>A0A8W8I0I6_MAGGI</name>
<dbReference type="Pfam" id="PF13374">
    <property type="entry name" value="TPR_10"/>
    <property type="match status" value="1"/>
</dbReference>
<feature type="repeat" description="TPR" evidence="1">
    <location>
        <begin position="1947"/>
        <end position="1980"/>
    </location>
</feature>
<proteinExistence type="predicted"/>
<feature type="region of interest" description="Disordered" evidence="2">
    <location>
        <begin position="1"/>
        <end position="20"/>
    </location>
</feature>
<dbReference type="EnsemblMetazoa" id="G11935.2">
    <property type="protein sequence ID" value="G11935.2:cds"/>
    <property type="gene ID" value="G11935"/>
</dbReference>